<dbReference type="GO" id="GO:0000270">
    <property type="term" value="P:peptidoglycan metabolic process"/>
    <property type="evidence" value="ECO:0007669"/>
    <property type="project" value="UniProtKB-UniRule"/>
</dbReference>
<dbReference type="GO" id="GO:0042834">
    <property type="term" value="F:peptidoglycan binding"/>
    <property type="evidence" value="ECO:0007669"/>
    <property type="project" value="InterPro"/>
</dbReference>
<dbReference type="Gene3D" id="3.30.70.1070">
    <property type="entry name" value="Sporulation related repeat"/>
    <property type="match status" value="1"/>
</dbReference>
<evidence type="ECO:0000256" key="6">
    <source>
        <dbReference type="SAM" id="SignalP"/>
    </source>
</evidence>
<evidence type="ECO:0000256" key="3">
    <source>
        <dbReference type="ARBA" id="ARBA00023316"/>
    </source>
</evidence>
<accession>T2G8U8</accession>
<dbReference type="RefSeq" id="WP_021759212.1">
    <property type="nucleotide sequence ID" value="NC_022444.1"/>
</dbReference>
<comment type="subcellular location">
    <subcellularLocation>
        <location evidence="4">Cell membrane</location>
        <topology evidence="4">Lipid-anchor</topology>
    </subcellularLocation>
</comment>
<dbReference type="InterPro" id="IPR009009">
    <property type="entry name" value="RlpA-like_DPBB"/>
</dbReference>
<dbReference type="SUPFAM" id="SSF50685">
    <property type="entry name" value="Barwin-like endoglucanases"/>
    <property type="match status" value="1"/>
</dbReference>
<dbReference type="EMBL" id="CP006585">
    <property type="protein sequence ID" value="AGW12546.1"/>
    <property type="molecule type" value="Genomic_DNA"/>
</dbReference>
<keyword evidence="9" id="KW-1185">Reference proteome</keyword>
<evidence type="ECO:0000256" key="1">
    <source>
        <dbReference type="ARBA" id="ARBA00022729"/>
    </source>
</evidence>
<dbReference type="InterPro" id="IPR036680">
    <property type="entry name" value="SPOR-like_sf"/>
</dbReference>
<gene>
    <name evidence="4" type="primary">rlpA</name>
    <name evidence="8" type="ORF">DGI_0639</name>
</gene>
<evidence type="ECO:0000313" key="8">
    <source>
        <dbReference type="EMBL" id="AGW12546.1"/>
    </source>
</evidence>
<keyword evidence="1 6" id="KW-0732">Signal</keyword>
<reference evidence="9" key="2">
    <citation type="submission" date="2013-07" db="EMBL/GenBank/DDBJ databases">
        <authorList>
            <person name="Morais-Silva F.O."/>
            <person name="Rezende A.M."/>
            <person name="Pimentel C."/>
            <person name="Resende D.M."/>
            <person name="Santos C.I."/>
            <person name="Clemente C."/>
            <person name="de Oliveira L.M."/>
            <person name="da Silva S.M."/>
            <person name="Costa D.A."/>
            <person name="Varela-Raposo A."/>
            <person name="Horacio E.C.A."/>
            <person name="Matos M."/>
            <person name="Flores O."/>
            <person name="Ruiz J.C."/>
            <person name="Rodrigues-Pousada C."/>
        </authorList>
    </citation>
    <scope>NUCLEOTIDE SEQUENCE [LARGE SCALE GENOMIC DNA]</scope>
    <source>
        <strain evidence="9">ATCC 19364 / DSM 1382 / NCIMB 9332 / VKM B-1759</strain>
    </source>
</reference>
<dbReference type="KEGG" id="dgg:DGI_0639"/>
<keyword evidence="4" id="KW-1003">Cell membrane</keyword>
<name>T2G8U8_MEGG1</name>
<dbReference type="NCBIfam" id="TIGR00413">
    <property type="entry name" value="rlpA"/>
    <property type="match status" value="1"/>
</dbReference>
<dbReference type="AlphaFoldDB" id="T2G8U8"/>
<dbReference type="CDD" id="cd22268">
    <property type="entry name" value="DPBB_RlpA-like"/>
    <property type="match status" value="1"/>
</dbReference>
<dbReference type="InterPro" id="IPR007730">
    <property type="entry name" value="SPOR-like_dom"/>
</dbReference>
<keyword evidence="4 8" id="KW-0449">Lipoprotein</keyword>
<comment type="similarity">
    <text evidence="4 5">Belongs to the RlpA family.</text>
</comment>
<organism evidence="8 9">
    <name type="scientific">Megalodesulfovibrio gigas (strain ATCC 19364 / DSM 1382 / NCIMB 9332 / VKM B-1759)</name>
    <name type="common">Desulfovibrio gigas</name>
    <dbReference type="NCBI Taxonomy" id="1121448"/>
    <lineage>
        <taxon>Bacteria</taxon>
        <taxon>Pseudomonadati</taxon>
        <taxon>Thermodesulfobacteriota</taxon>
        <taxon>Desulfovibrionia</taxon>
        <taxon>Desulfovibrionales</taxon>
        <taxon>Desulfovibrionaceae</taxon>
        <taxon>Megalodesulfovibrio</taxon>
    </lineage>
</organism>
<dbReference type="HOGENOM" id="CLU_042923_3_4_7"/>
<feature type="chain" id="PRO_5009992860" description="Probable endolytic peptidoglycan transglycosylase RlpA" evidence="6">
    <location>
        <begin position="22"/>
        <end position="238"/>
    </location>
</feature>
<dbReference type="InterPro" id="IPR036908">
    <property type="entry name" value="RlpA-like_sf"/>
</dbReference>
<protein>
    <recommendedName>
        <fullName evidence="4">Probable endolytic peptidoglycan transglycosylase RlpA</fullName>
        <ecNumber evidence="4">4.2.2.-</ecNumber>
    </recommendedName>
</protein>
<reference evidence="8 9" key="1">
    <citation type="journal article" date="2013" name="J. Bacteriol.">
        <title>Roles of HynAB and Ech, the only two hydrogenases found in the model sulfate reducer Desulfovibrio gigas.</title>
        <authorList>
            <person name="Morais-Silva F.O."/>
            <person name="Santos C.I."/>
            <person name="Rodrigues R."/>
            <person name="Pereira I.A."/>
            <person name="Rodrigues-Pousada C."/>
        </authorList>
    </citation>
    <scope>NUCLEOTIDE SEQUENCE [LARGE SCALE GENOMIC DNA]</scope>
    <source>
        <strain evidence="9">ATCC 19364 / DSM 1382 / NCIMB 9332 / VKM B-1759</strain>
    </source>
</reference>
<dbReference type="SUPFAM" id="SSF110997">
    <property type="entry name" value="Sporulation related repeat"/>
    <property type="match status" value="1"/>
</dbReference>
<evidence type="ECO:0000256" key="5">
    <source>
        <dbReference type="RuleBase" id="RU003495"/>
    </source>
</evidence>
<dbReference type="PATRIC" id="fig|1121448.10.peg.642"/>
<dbReference type="Gene3D" id="2.40.40.10">
    <property type="entry name" value="RlpA-like domain"/>
    <property type="match status" value="1"/>
</dbReference>
<evidence type="ECO:0000256" key="2">
    <source>
        <dbReference type="ARBA" id="ARBA00023239"/>
    </source>
</evidence>
<dbReference type="HAMAP" id="MF_02071">
    <property type="entry name" value="RlpA"/>
    <property type="match status" value="1"/>
</dbReference>
<dbReference type="PROSITE" id="PS51257">
    <property type="entry name" value="PROKAR_LIPOPROTEIN"/>
    <property type="match status" value="1"/>
</dbReference>
<dbReference type="Pfam" id="PF05036">
    <property type="entry name" value="SPOR"/>
    <property type="match status" value="1"/>
</dbReference>
<dbReference type="InterPro" id="IPR034718">
    <property type="entry name" value="RlpA"/>
</dbReference>
<sequence>MPRFCLALTLALACLAAALTAGCGGGAATDKHLRGTYKPYTVRGKTYRPLLSADGFSEQGLASWYGPGFHGRRTACGEVYNQHEMTAAHKILPMQTMVEVENLDNGRKTVVRINDRGPFVSQRIIDLSHAAAKELGITGTGTARVRIAALGDVPNYRNGDFTGTFYVQVGAFTVQENAARLLGALKTEGRTGSRIVESDIGGRLFWRVQMGTWQSLSAAEDARRALTARFPGAFVIAD</sequence>
<dbReference type="Proteomes" id="UP000016587">
    <property type="component" value="Chromosome"/>
</dbReference>
<dbReference type="PROSITE" id="PS51724">
    <property type="entry name" value="SPOR"/>
    <property type="match status" value="1"/>
</dbReference>
<dbReference type="PANTHER" id="PTHR34183:SF1">
    <property type="entry name" value="ENDOLYTIC PEPTIDOGLYCAN TRANSGLYCOSYLASE RLPA"/>
    <property type="match status" value="1"/>
</dbReference>
<comment type="function">
    <text evidence="4">Lytic transglycosylase with a strong preference for naked glycan strands that lack stem peptides.</text>
</comment>
<evidence type="ECO:0000313" key="9">
    <source>
        <dbReference type="Proteomes" id="UP000016587"/>
    </source>
</evidence>
<keyword evidence="4" id="KW-0472">Membrane</keyword>
<dbReference type="PANTHER" id="PTHR34183">
    <property type="entry name" value="ENDOLYTIC PEPTIDOGLYCAN TRANSGLYCOSYLASE RLPA"/>
    <property type="match status" value="1"/>
</dbReference>
<evidence type="ECO:0000259" key="7">
    <source>
        <dbReference type="PROSITE" id="PS51724"/>
    </source>
</evidence>
<dbReference type="InterPro" id="IPR012997">
    <property type="entry name" value="RplA"/>
</dbReference>
<dbReference type="GO" id="GO:0071555">
    <property type="term" value="P:cell wall organization"/>
    <property type="evidence" value="ECO:0007669"/>
    <property type="project" value="UniProtKB-KW"/>
</dbReference>
<dbReference type="Pfam" id="PF03330">
    <property type="entry name" value="DPBB_1"/>
    <property type="match status" value="1"/>
</dbReference>
<dbReference type="EC" id="4.2.2.-" evidence="4"/>
<feature type="signal peptide" evidence="6">
    <location>
        <begin position="1"/>
        <end position="21"/>
    </location>
</feature>
<dbReference type="STRING" id="1121448.DGI_0639"/>
<keyword evidence="2 4" id="KW-0456">Lyase</keyword>
<dbReference type="eggNOG" id="COG0797">
    <property type="taxonomic scope" value="Bacteria"/>
</dbReference>
<proteinExistence type="inferred from homology"/>
<evidence type="ECO:0000256" key="4">
    <source>
        <dbReference type="HAMAP-Rule" id="MF_02071"/>
    </source>
</evidence>
<dbReference type="GO" id="GO:0008932">
    <property type="term" value="F:lytic endotransglycosylase activity"/>
    <property type="evidence" value="ECO:0007669"/>
    <property type="project" value="UniProtKB-UniRule"/>
</dbReference>
<keyword evidence="3 4" id="KW-0961">Cell wall biogenesis/degradation</keyword>
<keyword evidence="4" id="KW-0564">Palmitate</keyword>
<feature type="domain" description="SPOR" evidence="7">
    <location>
        <begin position="159"/>
        <end position="238"/>
    </location>
</feature>
<dbReference type="OrthoDB" id="9779128at2"/>
<dbReference type="GO" id="GO:0005886">
    <property type="term" value="C:plasma membrane"/>
    <property type="evidence" value="ECO:0007669"/>
    <property type="project" value="UniProtKB-SubCell"/>
</dbReference>